<reference evidence="1" key="2">
    <citation type="journal article" date="2024" name="Plant">
        <title>Genomic evolution and insights into agronomic trait innovations of Sesamum species.</title>
        <authorList>
            <person name="Miao H."/>
            <person name="Wang L."/>
            <person name="Qu L."/>
            <person name="Liu H."/>
            <person name="Sun Y."/>
            <person name="Le M."/>
            <person name="Wang Q."/>
            <person name="Wei S."/>
            <person name="Zheng Y."/>
            <person name="Lin W."/>
            <person name="Duan Y."/>
            <person name="Cao H."/>
            <person name="Xiong S."/>
            <person name="Wang X."/>
            <person name="Wei L."/>
            <person name="Li C."/>
            <person name="Ma Q."/>
            <person name="Ju M."/>
            <person name="Zhao R."/>
            <person name="Li G."/>
            <person name="Mu C."/>
            <person name="Tian Q."/>
            <person name="Mei H."/>
            <person name="Zhang T."/>
            <person name="Gao T."/>
            <person name="Zhang H."/>
        </authorList>
    </citation>
    <scope>NUCLEOTIDE SEQUENCE</scope>
    <source>
        <strain evidence="1">G01</strain>
    </source>
</reference>
<sequence>MGMKKTSFAGLFSTNRKLTNDNKLAKFAVDDETLTLEPNNLIDIHTKLAFCLVGYITASSRT</sequence>
<proteinExistence type="predicted"/>
<accession>A0AAW2Q8E6</accession>
<name>A0AAW2Q8E6_9LAMI</name>
<comment type="caution">
    <text evidence="1">The sequence shown here is derived from an EMBL/GenBank/DDBJ whole genome shotgun (WGS) entry which is preliminary data.</text>
</comment>
<protein>
    <submittedName>
        <fullName evidence="1">Uncharacterized protein</fullName>
    </submittedName>
</protein>
<dbReference type="EMBL" id="JACGWK010000003">
    <property type="protein sequence ID" value="KAL0364019.1"/>
    <property type="molecule type" value="Genomic_DNA"/>
</dbReference>
<reference evidence="1" key="1">
    <citation type="submission" date="2020-06" db="EMBL/GenBank/DDBJ databases">
        <authorList>
            <person name="Li T."/>
            <person name="Hu X."/>
            <person name="Zhang T."/>
            <person name="Song X."/>
            <person name="Zhang H."/>
            <person name="Dai N."/>
            <person name="Sheng W."/>
            <person name="Hou X."/>
            <person name="Wei L."/>
        </authorList>
    </citation>
    <scope>NUCLEOTIDE SEQUENCE</scope>
    <source>
        <strain evidence="1">G01</strain>
        <tissue evidence="1">Leaf</tissue>
    </source>
</reference>
<organism evidence="1">
    <name type="scientific">Sesamum angustifolium</name>
    <dbReference type="NCBI Taxonomy" id="2727405"/>
    <lineage>
        <taxon>Eukaryota</taxon>
        <taxon>Viridiplantae</taxon>
        <taxon>Streptophyta</taxon>
        <taxon>Embryophyta</taxon>
        <taxon>Tracheophyta</taxon>
        <taxon>Spermatophyta</taxon>
        <taxon>Magnoliopsida</taxon>
        <taxon>eudicotyledons</taxon>
        <taxon>Gunneridae</taxon>
        <taxon>Pentapetalae</taxon>
        <taxon>asterids</taxon>
        <taxon>lamiids</taxon>
        <taxon>Lamiales</taxon>
        <taxon>Pedaliaceae</taxon>
        <taxon>Sesamum</taxon>
    </lineage>
</organism>
<dbReference type="AlphaFoldDB" id="A0AAW2Q8E6"/>
<evidence type="ECO:0000313" key="1">
    <source>
        <dbReference type="EMBL" id="KAL0364019.1"/>
    </source>
</evidence>
<gene>
    <name evidence="1" type="ORF">Sangu_0499500</name>
</gene>